<dbReference type="GO" id="GO:0004301">
    <property type="term" value="F:epoxide hydrolase activity"/>
    <property type="evidence" value="ECO:0007669"/>
    <property type="project" value="UniProtKB-EC"/>
</dbReference>
<dbReference type="Proteomes" id="UP000321598">
    <property type="component" value="Unassembled WGS sequence"/>
</dbReference>
<dbReference type="GeneID" id="97288889"/>
<dbReference type="InterPro" id="IPR010497">
    <property type="entry name" value="Epoxide_hydro_N"/>
</dbReference>
<accession>A0A1W5QGC7</accession>
<evidence type="ECO:0000313" key="6">
    <source>
        <dbReference type="EMBL" id="APY23720.1"/>
    </source>
</evidence>
<evidence type="ECO:0000313" key="10">
    <source>
        <dbReference type="Proteomes" id="UP000321598"/>
    </source>
</evidence>
<reference evidence="6" key="1">
    <citation type="journal article" date="2017" name="MSphere">
        <title>Novel beta-lactamase blaARL in Staphylococcus arlettae.</title>
        <authorList>
            <person name="Andreis S.N."/>
            <person name="Perreten V."/>
            <person name="Schwendener S."/>
        </authorList>
    </citation>
    <scope>NUCLEOTIDE SEQUENCE</scope>
    <source>
        <strain evidence="6">SAN1670</strain>
    </source>
</reference>
<feature type="active site" description="Proton donor" evidence="4">
    <location>
        <position position="300"/>
    </location>
</feature>
<keyword evidence="2" id="KW-0058">Aromatic hydrocarbons catabolism</keyword>
<evidence type="ECO:0000256" key="1">
    <source>
        <dbReference type="ARBA" id="ARBA00010088"/>
    </source>
</evidence>
<evidence type="ECO:0000313" key="7">
    <source>
        <dbReference type="EMBL" id="GEP99304.1"/>
    </source>
</evidence>
<evidence type="ECO:0000256" key="4">
    <source>
        <dbReference type="PIRSR" id="PIRSR001112-1"/>
    </source>
</evidence>
<sequence length="375" mass="42589">MKRISINFSKAHKNLLRAKLEYAKWPVQLDEDINNGISIEQVKELTDYWLNVYDWSSLERHLNQFNHYETEVAGQHLHFIYEHGKTERRIPLLLLHGWPDSILRYTKVIDSLTQGFTLNGEKVSYDVIIPSLPGFGFSKFQHGVSNEEIAEILVQLMKQAVGDRPFIISGGDVGSSVARYMASQSPQALLGLHLTDVGIIRPLLKKTHSLSLEEADYQERAQTFFETETGYMEIQATKPQTLSFGISDSPVGLLAWLGEKYWAWSGKDQNGDSLLSPEDMIHLVYLYWETNCAATAANVYLENATKLLPLANLTVATGISLFEQDVMLPPTTYVKEHYNLTYLHEVAQGGHFTAMEVPKLFVNEIMAFTRTVWTE</sequence>
<dbReference type="Proteomes" id="UP000254956">
    <property type="component" value="Unassembled WGS sequence"/>
</dbReference>
<dbReference type="Pfam" id="PF06441">
    <property type="entry name" value="EHN"/>
    <property type="match status" value="1"/>
</dbReference>
<dbReference type="EMBL" id="BKAV01000002">
    <property type="protein sequence ID" value="GEP99304.1"/>
    <property type="molecule type" value="Genomic_DNA"/>
</dbReference>
<proteinExistence type="inferred from homology"/>
<dbReference type="EC" id="3.3.2.10" evidence="8"/>
<dbReference type="PANTHER" id="PTHR21661:SF35">
    <property type="entry name" value="EPOXIDE HYDROLASE"/>
    <property type="match status" value="1"/>
</dbReference>
<feature type="domain" description="Epoxide hydrolase N-terminal" evidence="5">
    <location>
        <begin position="2"/>
        <end position="104"/>
    </location>
</feature>
<dbReference type="PANTHER" id="PTHR21661">
    <property type="entry name" value="EPOXIDE HYDROLASE 1-RELATED"/>
    <property type="match status" value="1"/>
</dbReference>
<organism evidence="6">
    <name type="scientific">Staphylococcus arlettae</name>
    <dbReference type="NCBI Taxonomy" id="29378"/>
    <lineage>
        <taxon>Bacteria</taxon>
        <taxon>Bacillati</taxon>
        <taxon>Bacillota</taxon>
        <taxon>Bacilli</taxon>
        <taxon>Bacillales</taxon>
        <taxon>Staphylococcaceae</taxon>
        <taxon>Staphylococcus</taxon>
    </lineage>
</organism>
<dbReference type="RefSeq" id="WP_002509633.1">
    <property type="nucleotide sequence ID" value="NZ_BKAV01000002.1"/>
</dbReference>
<evidence type="ECO:0000313" key="8">
    <source>
        <dbReference type="EMBL" id="SUJ29771.1"/>
    </source>
</evidence>
<gene>
    <name evidence="8" type="ORF">NCTC12413_02596</name>
    <name evidence="7" type="ORF">SAR03_03420</name>
</gene>
<evidence type="ECO:0000259" key="5">
    <source>
        <dbReference type="Pfam" id="PF06441"/>
    </source>
</evidence>
<evidence type="ECO:0000256" key="3">
    <source>
        <dbReference type="ARBA" id="ARBA00022801"/>
    </source>
</evidence>
<feature type="active site" description="Nucleophile" evidence="4">
    <location>
        <position position="172"/>
    </location>
</feature>
<dbReference type="InterPro" id="IPR000639">
    <property type="entry name" value="Epox_hydrolase-like"/>
</dbReference>
<feature type="active site" description="Proton acceptor" evidence="4">
    <location>
        <position position="351"/>
    </location>
</feature>
<comment type="similarity">
    <text evidence="1">Belongs to the peptidase S33 family.</text>
</comment>
<evidence type="ECO:0000313" key="9">
    <source>
        <dbReference type="Proteomes" id="UP000254956"/>
    </source>
</evidence>
<reference evidence="7 10" key="3">
    <citation type="submission" date="2019-07" db="EMBL/GenBank/DDBJ databases">
        <title>Whole genome shotgun sequence of Staphylococcus arlettae NBRC 109765.</title>
        <authorList>
            <person name="Hosoyama A."/>
            <person name="Uohara A."/>
            <person name="Ohji S."/>
            <person name="Ichikawa N."/>
        </authorList>
    </citation>
    <scope>NUCLEOTIDE SEQUENCE [LARGE SCALE GENOMIC DNA]</scope>
    <source>
        <strain evidence="7 10">NBRC 109765</strain>
    </source>
</reference>
<name>A0A1W5QGC7_9STAP</name>
<dbReference type="InterPro" id="IPR029058">
    <property type="entry name" value="AB_hydrolase_fold"/>
</dbReference>
<dbReference type="GO" id="GO:0097176">
    <property type="term" value="P:epoxide metabolic process"/>
    <property type="evidence" value="ECO:0007669"/>
    <property type="project" value="TreeGrafter"/>
</dbReference>
<dbReference type="OrthoDB" id="9780765at2"/>
<dbReference type="PIRSF" id="PIRSF001112">
    <property type="entry name" value="Epoxide_hydrolase"/>
    <property type="match status" value="1"/>
</dbReference>
<protein>
    <submittedName>
        <fullName evidence="6">Epocide hydrolase domain-containing protein</fullName>
    </submittedName>
    <submittedName>
        <fullName evidence="7">Multidrug MFS transporter</fullName>
    </submittedName>
    <submittedName>
        <fullName evidence="8">Soluble epoxide hydrolase</fullName>
        <ecNumber evidence="8">3.3.2.10</ecNumber>
    </submittedName>
</protein>
<dbReference type="STRING" id="1212545.SARL_04436"/>
<keyword evidence="10" id="KW-1185">Reference proteome</keyword>
<keyword evidence="3 6" id="KW-0378">Hydrolase</keyword>
<reference evidence="8 9" key="2">
    <citation type="submission" date="2018-06" db="EMBL/GenBank/DDBJ databases">
        <authorList>
            <consortium name="Pathogen Informatics"/>
            <person name="Doyle S."/>
        </authorList>
    </citation>
    <scope>NUCLEOTIDE SEQUENCE [LARGE SCALE GENOMIC DNA]</scope>
    <source>
        <strain evidence="8 9">NCTC12413</strain>
    </source>
</reference>
<evidence type="ECO:0000256" key="2">
    <source>
        <dbReference type="ARBA" id="ARBA00022797"/>
    </source>
</evidence>
<dbReference type="InterPro" id="IPR016292">
    <property type="entry name" value="Epoxide_hydrolase"/>
</dbReference>
<dbReference type="Gene3D" id="3.40.50.1820">
    <property type="entry name" value="alpha/beta hydrolase"/>
    <property type="match status" value="1"/>
</dbReference>
<dbReference type="SUPFAM" id="SSF53474">
    <property type="entry name" value="alpha/beta-Hydrolases"/>
    <property type="match status" value="1"/>
</dbReference>
<dbReference type="AlphaFoldDB" id="A0A1W5QGC7"/>
<dbReference type="EMBL" id="UGZE01000001">
    <property type="protein sequence ID" value="SUJ29771.1"/>
    <property type="molecule type" value="Genomic_DNA"/>
</dbReference>
<dbReference type="PRINTS" id="PR00412">
    <property type="entry name" value="EPOXHYDRLASE"/>
</dbReference>
<dbReference type="EMBL" id="KY363215">
    <property type="protein sequence ID" value="APY23720.1"/>
    <property type="molecule type" value="Genomic_DNA"/>
</dbReference>